<dbReference type="Proteomes" id="UP000036780">
    <property type="component" value="Unassembled WGS sequence"/>
</dbReference>
<dbReference type="Pfam" id="PF18949">
    <property type="entry name" value="DUF5693"/>
    <property type="match status" value="1"/>
</dbReference>
<evidence type="ECO:0000313" key="2">
    <source>
        <dbReference type="EMBL" id="KNE21592.1"/>
    </source>
</evidence>
<sequence length="620" mass="70688">MIKLRWFWVALLILVAITIPGIMDRWEKETNNNTYEIVVPYHEIEQLATETENLNTDDILATLKKAGLNTVSINQISLKWMEEHKLISIYSEQELRKALLFSKNASKINTAEEGYYITQPEEANYKQLIEQNLQPSTTTIGDQTFYFIKKKPGLLSTNFAFNKETIEQVKANGLDYIFRIGNEDQPFNQSTVSQLIEMKKSGSNKILFSGQELIGYPNMTKVENWTNSLTKNGFQFYFIEFNLQKGLQTVARNTDYNIIRLHSLHLDNKSLPENVDQAVRAVKERNIRSIFFHLQTGKPEDSLKNATAFVESVHDKLASDYTQGTPTPFSEIKTPTWLQILLFAAGILFTGLGSTLLKNNKWIFISTIFMSILALAYLLTQKLFLLQGFALMIAILAPICAMLSTMRSTNNNIRDITVQYFKALGITFIGIMIVIGLLNGNPFITGFEVFRGVKLVYVIPIIFVAVFLLWREALKLLNVPVKYWHLIIFLIISAIGIYYITRTGNNATVSGIELILRSALEDLLYVRPRTKEFLIGFPFFLLAIYVIGSNRLIGKLLLIPGTIGFLSVMNTFTHLHIPLHISLLRTVYSIAFGYLIGLLLIFLYKKCAPIVTKYMIKGWR</sequence>
<keyword evidence="1" id="KW-0812">Transmembrane</keyword>
<keyword evidence="1" id="KW-0472">Membrane</keyword>
<dbReference type="RefSeq" id="WP_050351025.1">
    <property type="nucleotide sequence ID" value="NZ_CP073011.1"/>
</dbReference>
<feature type="transmembrane region" description="Helical" evidence="1">
    <location>
        <begin position="450"/>
        <end position="471"/>
    </location>
</feature>
<name>A0A0L0QST7_VIRPA</name>
<proteinExistence type="predicted"/>
<feature type="transmembrane region" description="Helical" evidence="1">
    <location>
        <begin position="556"/>
        <end position="577"/>
    </location>
</feature>
<dbReference type="AlphaFoldDB" id="A0A0L0QST7"/>
<comment type="caution">
    <text evidence="2">The sequence shown here is derived from an EMBL/GenBank/DDBJ whole genome shotgun (WGS) entry which is preliminary data.</text>
</comment>
<dbReference type="EMBL" id="LGTO01000005">
    <property type="protein sequence ID" value="KNE21592.1"/>
    <property type="molecule type" value="Genomic_DNA"/>
</dbReference>
<dbReference type="InterPro" id="IPR043748">
    <property type="entry name" value="DUF5693"/>
</dbReference>
<evidence type="ECO:0000256" key="1">
    <source>
        <dbReference type="SAM" id="Phobius"/>
    </source>
</evidence>
<feature type="transmembrane region" description="Helical" evidence="1">
    <location>
        <begin position="483"/>
        <end position="501"/>
    </location>
</feature>
<keyword evidence="1" id="KW-1133">Transmembrane helix</keyword>
<evidence type="ECO:0000313" key="3">
    <source>
        <dbReference type="Proteomes" id="UP000036780"/>
    </source>
</evidence>
<reference evidence="3" key="1">
    <citation type="submission" date="2015-07" db="EMBL/GenBank/DDBJ databases">
        <title>Fjat-10053 dsm26.</title>
        <authorList>
            <person name="Liu B."/>
            <person name="Wang J."/>
            <person name="Zhu Y."/>
            <person name="Liu G."/>
            <person name="Chen Q."/>
            <person name="Chen Z."/>
            <person name="Lan J."/>
            <person name="Che J."/>
            <person name="Ge C."/>
            <person name="Shi H."/>
            <person name="Pan Z."/>
            <person name="Liu X."/>
        </authorList>
    </citation>
    <scope>NUCLEOTIDE SEQUENCE [LARGE SCALE GENOMIC DNA]</scope>
    <source>
        <strain evidence="3">DSM 26</strain>
    </source>
</reference>
<feature type="transmembrane region" description="Helical" evidence="1">
    <location>
        <begin position="418"/>
        <end position="438"/>
    </location>
</feature>
<feature type="transmembrane region" description="Helical" evidence="1">
    <location>
        <begin position="583"/>
        <end position="604"/>
    </location>
</feature>
<dbReference type="GeneID" id="66872641"/>
<dbReference type="PATRIC" id="fig|1473.5.peg.4656"/>
<feature type="transmembrane region" description="Helical" evidence="1">
    <location>
        <begin position="385"/>
        <end position="406"/>
    </location>
</feature>
<gene>
    <name evidence="2" type="ORF">AFK71_08055</name>
</gene>
<feature type="transmembrane region" description="Helical" evidence="1">
    <location>
        <begin position="337"/>
        <end position="357"/>
    </location>
</feature>
<feature type="transmembrane region" description="Helical" evidence="1">
    <location>
        <begin position="533"/>
        <end position="549"/>
    </location>
</feature>
<accession>A0A0L0QST7</accession>
<dbReference type="OrthoDB" id="3805529at2"/>
<protein>
    <submittedName>
        <fullName evidence="2">Uncharacterized protein</fullName>
    </submittedName>
</protein>
<feature type="transmembrane region" description="Helical" evidence="1">
    <location>
        <begin position="362"/>
        <end position="379"/>
    </location>
</feature>
<keyword evidence="3" id="KW-1185">Reference proteome</keyword>
<organism evidence="2 3">
    <name type="scientific">Virgibacillus pantothenticus</name>
    <dbReference type="NCBI Taxonomy" id="1473"/>
    <lineage>
        <taxon>Bacteria</taxon>
        <taxon>Bacillati</taxon>
        <taxon>Bacillota</taxon>
        <taxon>Bacilli</taxon>
        <taxon>Bacillales</taxon>
        <taxon>Bacillaceae</taxon>
        <taxon>Virgibacillus</taxon>
    </lineage>
</organism>